<organism evidence="2 3">
    <name type="scientific">Dendrothele bispora (strain CBS 962.96)</name>
    <dbReference type="NCBI Taxonomy" id="1314807"/>
    <lineage>
        <taxon>Eukaryota</taxon>
        <taxon>Fungi</taxon>
        <taxon>Dikarya</taxon>
        <taxon>Basidiomycota</taxon>
        <taxon>Agaricomycotina</taxon>
        <taxon>Agaricomycetes</taxon>
        <taxon>Agaricomycetidae</taxon>
        <taxon>Agaricales</taxon>
        <taxon>Agaricales incertae sedis</taxon>
        <taxon>Dendrothele</taxon>
    </lineage>
</organism>
<dbReference type="EMBL" id="ML179222">
    <property type="protein sequence ID" value="THU94529.1"/>
    <property type="molecule type" value="Genomic_DNA"/>
</dbReference>
<evidence type="ECO:0000313" key="2">
    <source>
        <dbReference type="EMBL" id="THU94529.1"/>
    </source>
</evidence>
<name>A0A4S8LXV4_DENBC</name>
<gene>
    <name evidence="2" type="ORF">K435DRAFT_966831</name>
</gene>
<sequence length="72" mass="7787">MSSSSISTSKAQSNAGLKGFKQLLKKGWNEIVNIRSKNSREVEEEPKYKPRGQVAKPIGGPKPPKPAPQGGR</sequence>
<dbReference type="Proteomes" id="UP000297245">
    <property type="component" value="Unassembled WGS sequence"/>
</dbReference>
<feature type="compositionally biased region" description="Basic and acidic residues" evidence="1">
    <location>
        <begin position="38"/>
        <end position="48"/>
    </location>
</feature>
<reference evidence="2 3" key="1">
    <citation type="journal article" date="2019" name="Nat. Ecol. Evol.">
        <title>Megaphylogeny resolves global patterns of mushroom evolution.</title>
        <authorList>
            <person name="Varga T."/>
            <person name="Krizsan K."/>
            <person name="Foldi C."/>
            <person name="Dima B."/>
            <person name="Sanchez-Garcia M."/>
            <person name="Sanchez-Ramirez S."/>
            <person name="Szollosi G.J."/>
            <person name="Szarkandi J.G."/>
            <person name="Papp V."/>
            <person name="Albert L."/>
            <person name="Andreopoulos W."/>
            <person name="Angelini C."/>
            <person name="Antonin V."/>
            <person name="Barry K.W."/>
            <person name="Bougher N.L."/>
            <person name="Buchanan P."/>
            <person name="Buyck B."/>
            <person name="Bense V."/>
            <person name="Catcheside P."/>
            <person name="Chovatia M."/>
            <person name="Cooper J."/>
            <person name="Damon W."/>
            <person name="Desjardin D."/>
            <person name="Finy P."/>
            <person name="Geml J."/>
            <person name="Haridas S."/>
            <person name="Hughes K."/>
            <person name="Justo A."/>
            <person name="Karasinski D."/>
            <person name="Kautmanova I."/>
            <person name="Kiss B."/>
            <person name="Kocsube S."/>
            <person name="Kotiranta H."/>
            <person name="LaButti K.M."/>
            <person name="Lechner B.E."/>
            <person name="Liimatainen K."/>
            <person name="Lipzen A."/>
            <person name="Lukacs Z."/>
            <person name="Mihaltcheva S."/>
            <person name="Morgado L.N."/>
            <person name="Niskanen T."/>
            <person name="Noordeloos M.E."/>
            <person name="Ohm R.A."/>
            <person name="Ortiz-Santana B."/>
            <person name="Ovrebo C."/>
            <person name="Racz N."/>
            <person name="Riley R."/>
            <person name="Savchenko A."/>
            <person name="Shiryaev A."/>
            <person name="Soop K."/>
            <person name="Spirin V."/>
            <person name="Szebenyi C."/>
            <person name="Tomsovsky M."/>
            <person name="Tulloss R.E."/>
            <person name="Uehling J."/>
            <person name="Grigoriev I.V."/>
            <person name="Vagvolgyi C."/>
            <person name="Papp T."/>
            <person name="Martin F.M."/>
            <person name="Miettinen O."/>
            <person name="Hibbett D.S."/>
            <person name="Nagy L.G."/>
        </authorList>
    </citation>
    <scope>NUCLEOTIDE SEQUENCE [LARGE SCALE GENOMIC DNA]</scope>
    <source>
        <strain evidence="2 3">CBS 962.96</strain>
    </source>
</reference>
<keyword evidence="3" id="KW-1185">Reference proteome</keyword>
<dbReference type="AlphaFoldDB" id="A0A4S8LXV4"/>
<evidence type="ECO:0000313" key="3">
    <source>
        <dbReference type="Proteomes" id="UP000297245"/>
    </source>
</evidence>
<feature type="region of interest" description="Disordered" evidence="1">
    <location>
        <begin position="33"/>
        <end position="72"/>
    </location>
</feature>
<feature type="compositionally biased region" description="Pro residues" evidence="1">
    <location>
        <begin position="60"/>
        <end position="72"/>
    </location>
</feature>
<accession>A0A4S8LXV4</accession>
<evidence type="ECO:0000256" key="1">
    <source>
        <dbReference type="SAM" id="MobiDB-lite"/>
    </source>
</evidence>
<protein>
    <submittedName>
        <fullName evidence="2">Uncharacterized protein</fullName>
    </submittedName>
</protein>
<proteinExistence type="predicted"/>